<feature type="transmembrane region" description="Helical" evidence="1">
    <location>
        <begin position="123"/>
        <end position="143"/>
    </location>
</feature>
<sequence>MMGKIKQKAGLVVGLILVLLTTFLTAQKLSLISGFPKGVDAYAHLTRIVWILTRFPQINWNPSWDSGTFFWLWSYPPTGSILSALLVKIFGISVEASLTWVAFACMLIFALGLFATLSLWTGTWISIPITLLALTTPALWSWWGHGGNYIRIWGMAFYSLSLAIFVYYLKKPSRWVYIFLIIFLGLSLTTHMLFTALTVATIGGYTLFSVPGFKEKIIILVKTLGLGLLLASFWYVPMIFSTTGERFLEQSLGGPVKFSSLFSILPQEPFFSLPLYFTVFMVATFAAGVILIFFKHKLNSRLWAVMSTFTIGLLGAFAYAFGRNFDWFPRSFSASGFAPFAAFPFIIIFSCLLAGGITGAVFNRFKYSLIIVFLSLGFSFGIIFILLNRNYSKYIIYNMTEKNQIQTYAIDPVKALPLDEKYRFGTDSAFVSDWFNFLYPNLSQTRDYIYQGIPYKNWQFFQEYTLWTQEGGYPEAQWLLDWYGVRYFTVGFASGNTKFDKFFSRPDLFEQIYADQKQNYYLFEYKNAKPILVASNATPVLVFGQDKDYEVFVRSLALGGLGSDTVIPVYGGENINKFDRSKLSFFPDIFLYHYKPTDSLAEKDLILDYVVNGGIVYIEAGPETQLLSWPAWSPVAQGQIIEIKDNWNFTFISEELGINEQEFSPPIYGNDPWKLLKGKVLDSLDVEILIKVLDQPVVVKKQFQKGYVTWSSMNLPYHAESFRNQKEVLLLTKLLNISTLPEKIGNVNLIKNKPEERIWEINGPGKGIVWKESWFPRWKITWTDSKGKRGISPHYLAGPSLSYIPLPQDATYPIRVNAIYHLNFFDYLGWIITVLVFIYLLFYIKGGEIFSNIFGGLSTRFSKKVKGWWEKDEDELQ</sequence>
<feature type="domain" description="Membrane protein 6-pyruvoyl-tetrahydropterin synthase-related" evidence="2">
    <location>
        <begin position="75"/>
        <end position="403"/>
    </location>
</feature>
<feature type="transmembrane region" description="Helical" evidence="1">
    <location>
        <begin position="217"/>
        <end position="236"/>
    </location>
</feature>
<feature type="transmembrane region" description="Helical" evidence="1">
    <location>
        <begin position="301"/>
        <end position="321"/>
    </location>
</feature>
<evidence type="ECO:0000313" key="3">
    <source>
        <dbReference type="EMBL" id="OGZ17803.1"/>
    </source>
</evidence>
<evidence type="ECO:0000256" key="1">
    <source>
        <dbReference type="SAM" id="Phobius"/>
    </source>
</evidence>
<dbReference type="Pfam" id="PF10131">
    <property type="entry name" value="PTPS_related"/>
    <property type="match status" value="1"/>
</dbReference>
<feature type="transmembrane region" description="Helical" evidence="1">
    <location>
        <begin position="175"/>
        <end position="205"/>
    </location>
</feature>
<comment type="caution">
    <text evidence="3">The sequence shown here is derived from an EMBL/GenBank/DDBJ whole genome shotgun (WGS) entry which is preliminary data.</text>
</comment>
<name>A0A1G2DW60_9BACT</name>
<feature type="transmembrane region" description="Helical" evidence="1">
    <location>
        <begin position="275"/>
        <end position="294"/>
    </location>
</feature>
<evidence type="ECO:0000313" key="4">
    <source>
        <dbReference type="Proteomes" id="UP000178893"/>
    </source>
</evidence>
<feature type="transmembrane region" description="Helical" evidence="1">
    <location>
        <begin position="150"/>
        <end position="169"/>
    </location>
</feature>
<feature type="transmembrane region" description="Helical" evidence="1">
    <location>
        <begin position="70"/>
        <end position="91"/>
    </location>
</feature>
<gene>
    <name evidence="3" type="ORF">A2V72_02400</name>
</gene>
<keyword evidence="1" id="KW-1133">Transmembrane helix</keyword>
<feature type="transmembrane region" description="Helical" evidence="1">
    <location>
        <begin position="98"/>
        <end position="117"/>
    </location>
</feature>
<protein>
    <recommendedName>
        <fullName evidence="2">Membrane protein 6-pyruvoyl-tetrahydropterin synthase-related domain-containing protein</fullName>
    </recommendedName>
</protein>
<reference evidence="3 4" key="1">
    <citation type="journal article" date="2016" name="Nat. Commun.">
        <title>Thousands of microbial genomes shed light on interconnected biogeochemical processes in an aquifer system.</title>
        <authorList>
            <person name="Anantharaman K."/>
            <person name="Brown C.T."/>
            <person name="Hug L.A."/>
            <person name="Sharon I."/>
            <person name="Castelle C.J."/>
            <person name="Probst A.J."/>
            <person name="Thomas B.C."/>
            <person name="Singh A."/>
            <person name="Wilkins M.J."/>
            <person name="Karaoz U."/>
            <person name="Brodie E.L."/>
            <person name="Williams K.H."/>
            <person name="Hubbard S.S."/>
            <person name="Banfield J.F."/>
        </authorList>
    </citation>
    <scope>NUCLEOTIDE SEQUENCE [LARGE SCALE GENOMIC DNA]</scope>
</reference>
<feature type="transmembrane region" description="Helical" evidence="1">
    <location>
        <begin position="369"/>
        <end position="387"/>
    </location>
</feature>
<keyword evidence="1" id="KW-0812">Transmembrane</keyword>
<dbReference type="Proteomes" id="UP000178893">
    <property type="component" value="Unassembled WGS sequence"/>
</dbReference>
<accession>A0A1G2DW60</accession>
<keyword evidence="1" id="KW-0472">Membrane</keyword>
<evidence type="ECO:0000259" key="2">
    <source>
        <dbReference type="Pfam" id="PF10131"/>
    </source>
</evidence>
<dbReference type="AlphaFoldDB" id="A0A1G2DW60"/>
<dbReference type="InterPro" id="IPR018776">
    <property type="entry name" value="Membrane_prot_PTPS-rel_domain"/>
</dbReference>
<organism evidence="3 4">
    <name type="scientific">Candidatus Nealsonbacteria bacterium RBG_13_37_56</name>
    <dbReference type="NCBI Taxonomy" id="1801661"/>
    <lineage>
        <taxon>Bacteria</taxon>
        <taxon>Candidatus Nealsoniibacteriota</taxon>
    </lineage>
</organism>
<feature type="transmembrane region" description="Helical" evidence="1">
    <location>
        <begin position="341"/>
        <end position="362"/>
    </location>
</feature>
<proteinExistence type="predicted"/>
<dbReference type="EMBL" id="MHLW01000025">
    <property type="protein sequence ID" value="OGZ17803.1"/>
    <property type="molecule type" value="Genomic_DNA"/>
</dbReference>
<feature type="transmembrane region" description="Helical" evidence="1">
    <location>
        <begin position="827"/>
        <end position="844"/>
    </location>
</feature>